<dbReference type="GO" id="GO:0071949">
    <property type="term" value="F:FAD binding"/>
    <property type="evidence" value="ECO:0007669"/>
    <property type="project" value="InterPro"/>
</dbReference>
<dbReference type="PANTHER" id="PTHR43762">
    <property type="entry name" value="L-GULONOLACTONE OXIDASE"/>
    <property type="match status" value="1"/>
</dbReference>
<dbReference type="Proteomes" id="UP000799438">
    <property type="component" value="Unassembled WGS sequence"/>
</dbReference>
<dbReference type="SUPFAM" id="SSF56176">
    <property type="entry name" value="FAD-binding/transporter-associated domain-like"/>
    <property type="match status" value="1"/>
</dbReference>
<evidence type="ECO:0000259" key="1">
    <source>
        <dbReference type="PROSITE" id="PS51387"/>
    </source>
</evidence>
<dbReference type="InterPro" id="IPR016167">
    <property type="entry name" value="FAD-bd_PCMH_sub1"/>
</dbReference>
<dbReference type="InterPro" id="IPR016169">
    <property type="entry name" value="FAD-bd_PCMH_sub2"/>
</dbReference>
<dbReference type="GO" id="GO:0005739">
    <property type="term" value="C:mitochondrion"/>
    <property type="evidence" value="ECO:0007669"/>
    <property type="project" value="TreeGrafter"/>
</dbReference>
<dbReference type="OrthoDB" id="610608at2759"/>
<dbReference type="PANTHER" id="PTHR43762:SF1">
    <property type="entry name" value="D-ARABINONO-1,4-LACTONE OXIDASE"/>
    <property type="match status" value="1"/>
</dbReference>
<dbReference type="RefSeq" id="XP_033400248.1">
    <property type="nucleotide sequence ID" value="XM_033537981.1"/>
</dbReference>
<dbReference type="InterPro" id="IPR010031">
    <property type="entry name" value="FAD_lactone_oxidase-like"/>
</dbReference>
<dbReference type="GO" id="GO:0003885">
    <property type="term" value="F:D-arabinono-1,4-lactone oxidase activity"/>
    <property type="evidence" value="ECO:0007669"/>
    <property type="project" value="TreeGrafter"/>
</dbReference>
<proteinExistence type="predicted"/>
<protein>
    <recommendedName>
        <fullName evidence="1">FAD-binding PCMH-type domain-containing protein</fullName>
    </recommendedName>
</protein>
<name>A0A6A6BKG7_9PEZI</name>
<dbReference type="GeneID" id="54295477"/>
<dbReference type="AlphaFoldDB" id="A0A6A6BKG7"/>
<dbReference type="Gene3D" id="3.30.465.10">
    <property type="match status" value="1"/>
</dbReference>
<organism evidence="2 3">
    <name type="scientific">Aplosporella prunicola CBS 121167</name>
    <dbReference type="NCBI Taxonomy" id="1176127"/>
    <lineage>
        <taxon>Eukaryota</taxon>
        <taxon>Fungi</taxon>
        <taxon>Dikarya</taxon>
        <taxon>Ascomycota</taxon>
        <taxon>Pezizomycotina</taxon>
        <taxon>Dothideomycetes</taxon>
        <taxon>Dothideomycetes incertae sedis</taxon>
        <taxon>Botryosphaeriales</taxon>
        <taxon>Aplosporellaceae</taxon>
        <taxon>Aplosporella</taxon>
    </lineage>
</organism>
<feature type="domain" description="FAD-binding PCMH-type" evidence="1">
    <location>
        <begin position="16"/>
        <end position="213"/>
    </location>
</feature>
<evidence type="ECO:0000313" key="3">
    <source>
        <dbReference type="Proteomes" id="UP000799438"/>
    </source>
</evidence>
<accession>A0A6A6BKG7</accession>
<evidence type="ECO:0000313" key="2">
    <source>
        <dbReference type="EMBL" id="KAF2144536.1"/>
    </source>
</evidence>
<dbReference type="PROSITE" id="PS51387">
    <property type="entry name" value="FAD_PCMH"/>
    <property type="match status" value="1"/>
</dbReference>
<sequence>MEVYSDVPFQNWGESVNNTPRYTFIPSTVLGLQNLARFASANNFRVRCGGYRHSWAPIFSQNNEIFVSLLSTEQVTAMPDPTSIIPGPFPGHGTNELKTIELKEQLSKDKRLCRVGVAVTNEEFRRWAVANKSWALPVDVILVEVTIGGVNAPICHGAGYRHKTISDYVRRVEYVDCNGQRQTVDDPELIKAAAGSFGLLGIVTHLTFELDAMTYAVMEPRKVDIGLAIPPLDKEDIPMALRQDWFHKPDAAKKLEAARAEFEHDALTKYYSEWFWFTYQQKAWVNTWNTTTDPAGAEDYPNEGGVFLQWIQGWMGYILTSSPLFNAIPGHWQAQLLATIGLAVLPPTHGEDHTPKIIAPLTDALHFRRGVQNMRVRDTEFEIPLPPRADNAHAPDFSIVQRAWWDVIKLVYSYDRGEAPLRLTLELRITGGSDMLMAPQQGNALGTASIEVLTVPDAVSDNEWREFMQRVADIWMGYGKHYGGAQINVRPHWAKEWDGLTLGGRDARQYLKEVAYREQIPRFRAALAKIGEVQGWRLEDLKQRFSNELWDQLVFSE</sequence>
<keyword evidence="3" id="KW-1185">Reference proteome</keyword>
<dbReference type="InterPro" id="IPR036318">
    <property type="entry name" value="FAD-bd_PCMH-like_sf"/>
</dbReference>
<dbReference type="Gene3D" id="3.30.43.10">
    <property type="entry name" value="Uridine Diphospho-n-acetylenolpyruvylglucosamine Reductase, domain 2"/>
    <property type="match status" value="1"/>
</dbReference>
<reference evidence="2" key="1">
    <citation type="journal article" date="2020" name="Stud. Mycol.">
        <title>101 Dothideomycetes genomes: a test case for predicting lifestyles and emergence of pathogens.</title>
        <authorList>
            <person name="Haridas S."/>
            <person name="Albert R."/>
            <person name="Binder M."/>
            <person name="Bloem J."/>
            <person name="Labutti K."/>
            <person name="Salamov A."/>
            <person name="Andreopoulos B."/>
            <person name="Baker S."/>
            <person name="Barry K."/>
            <person name="Bills G."/>
            <person name="Bluhm B."/>
            <person name="Cannon C."/>
            <person name="Castanera R."/>
            <person name="Culley D."/>
            <person name="Daum C."/>
            <person name="Ezra D."/>
            <person name="Gonzalez J."/>
            <person name="Henrissat B."/>
            <person name="Kuo A."/>
            <person name="Liang C."/>
            <person name="Lipzen A."/>
            <person name="Lutzoni F."/>
            <person name="Magnuson J."/>
            <person name="Mondo S."/>
            <person name="Nolan M."/>
            <person name="Ohm R."/>
            <person name="Pangilinan J."/>
            <person name="Park H.-J."/>
            <person name="Ramirez L."/>
            <person name="Alfaro M."/>
            <person name="Sun H."/>
            <person name="Tritt A."/>
            <person name="Yoshinaga Y."/>
            <person name="Zwiers L.-H."/>
            <person name="Turgeon B."/>
            <person name="Goodwin S."/>
            <person name="Spatafora J."/>
            <person name="Crous P."/>
            <person name="Grigoriev I."/>
        </authorList>
    </citation>
    <scope>NUCLEOTIDE SEQUENCE</scope>
    <source>
        <strain evidence="2">CBS 121167</strain>
    </source>
</reference>
<gene>
    <name evidence="2" type="ORF">K452DRAFT_245458</name>
</gene>
<dbReference type="InterPro" id="IPR016166">
    <property type="entry name" value="FAD-bd_PCMH"/>
</dbReference>
<dbReference type="EMBL" id="ML995479">
    <property type="protein sequence ID" value="KAF2144536.1"/>
    <property type="molecule type" value="Genomic_DNA"/>
</dbReference>